<dbReference type="GeneID" id="114037037"/>
<evidence type="ECO:0000313" key="16">
    <source>
        <dbReference type="Ensembl" id="ENSVURP00010019680.1"/>
    </source>
</evidence>
<evidence type="ECO:0000256" key="12">
    <source>
        <dbReference type="SAM" id="MobiDB-lite"/>
    </source>
</evidence>
<evidence type="ECO:0000256" key="8">
    <source>
        <dbReference type="ARBA" id="ARBA00023157"/>
    </source>
</evidence>
<evidence type="ECO:0000259" key="14">
    <source>
        <dbReference type="PROSITE" id="PS50017"/>
    </source>
</evidence>
<keyword evidence="3" id="KW-0053">Apoptosis</keyword>
<dbReference type="SMART" id="SM00208">
    <property type="entry name" value="TNFR"/>
    <property type="match status" value="2"/>
</dbReference>
<feature type="repeat" description="TNFR-Cys" evidence="11">
    <location>
        <begin position="75"/>
        <end position="116"/>
    </location>
</feature>
<dbReference type="SMART" id="SM00005">
    <property type="entry name" value="DEATH"/>
    <property type="match status" value="1"/>
</dbReference>
<keyword evidence="10" id="KW-0325">Glycoprotein</keyword>
<feature type="compositionally biased region" description="Polar residues" evidence="12">
    <location>
        <begin position="244"/>
        <end position="254"/>
    </location>
</feature>
<dbReference type="OMA" id="CQNGQDY"/>
<keyword evidence="4" id="KW-0732">Signal</keyword>
<evidence type="ECO:0000256" key="1">
    <source>
        <dbReference type="ARBA" id="ARBA00004479"/>
    </source>
</evidence>
<dbReference type="Pfam" id="PF00531">
    <property type="entry name" value="Death"/>
    <property type="match status" value="1"/>
</dbReference>
<dbReference type="OrthoDB" id="9417953at2759"/>
<keyword evidence="17" id="KW-1185">Reference proteome</keyword>
<dbReference type="PROSITE" id="PS50050">
    <property type="entry name" value="TNFR_NGFR_2"/>
    <property type="match status" value="2"/>
</dbReference>
<feature type="transmembrane region" description="Helical" evidence="13">
    <location>
        <begin position="170"/>
        <end position="191"/>
    </location>
</feature>
<evidence type="ECO:0000256" key="2">
    <source>
        <dbReference type="ARBA" id="ARBA00022692"/>
    </source>
</evidence>
<feature type="transmembrane region" description="Helical" evidence="13">
    <location>
        <begin position="16"/>
        <end position="37"/>
    </location>
</feature>
<reference evidence="16" key="2">
    <citation type="submission" date="2025-08" db="UniProtKB">
        <authorList>
            <consortium name="Ensembl"/>
        </authorList>
    </citation>
    <scope>IDENTIFICATION</scope>
</reference>
<evidence type="ECO:0000256" key="4">
    <source>
        <dbReference type="ARBA" id="ARBA00022729"/>
    </source>
</evidence>
<feature type="compositionally biased region" description="Basic and acidic residues" evidence="12">
    <location>
        <begin position="228"/>
        <end position="243"/>
    </location>
</feature>
<comment type="subcellular location">
    <subcellularLocation>
        <location evidence="1">Membrane</location>
        <topology evidence="1">Single-pass type I membrane protein</topology>
    </subcellularLocation>
</comment>
<dbReference type="Gene3D" id="2.10.50.10">
    <property type="entry name" value="Tumor Necrosis Factor Receptor, subunit A, domain 2"/>
    <property type="match status" value="3"/>
</dbReference>
<dbReference type="FunFam" id="1.10.533.10:FF:000043">
    <property type="entry name" value="Tumor necrosis factor receptor superfamily member 10A"/>
    <property type="match status" value="1"/>
</dbReference>
<dbReference type="AlphaFoldDB" id="A0A4X2LD91"/>
<dbReference type="InterPro" id="IPR034029">
    <property type="entry name" value="TNFRSF10A/B_death"/>
</dbReference>
<keyword evidence="7 13" id="KW-0472">Membrane</keyword>
<reference evidence="17" key="1">
    <citation type="submission" date="2018-12" db="EMBL/GenBank/DDBJ databases">
        <authorList>
            <person name="Yazar S."/>
        </authorList>
    </citation>
    <scope>NUCLEOTIDE SEQUENCE [LARGE SCALE GENOMIC DNA]</scope>
</reference>
<dbReference type="PANTHER" id="PTHR46330:SF17">
    <property type="entry name" value="TUMOR NECROSIS FACTOR RECEPTOR SUPERFAMILY, MEMBER 10B"/>
    <property type="match status" value="1"/>
</dbReference>
<gene>
    <name evidence="16" type="primary">LOC114037037</name>
</gene>
<feature type="disulfide bond" evidence="11">
    <location>
        <begin position="140"/>
        <end position="158"/>
    </location>
</feature>
<dbReference type="InterPro" id="IPR000488">
    <property type="entry name" value="Death_dom"/>
</dbReference>
<feature type="domain" description="TNFR-Cys" evidence="15">
    <location>
        <begin position="117"/>
        <end position="158"/>
    </location>
</feature>
<evidence type="ECO:0008006" key="18">
    <source>
        <dbReference type="Google" id="ProtNLM"/>
    </source>
</evidence>
<keyword evidence="5" id="KW-0677">Repeat</keyword>
<organism evidence="16 17">
    <name type="scientific">Vombatus ursinus</name>
    <name type="common">Common wombat</name>
    <dbReference type="NCBI Taxonomy" id="29139"/>
    <lineage>
        <taxon>Eukaryota</taxon>
        <taxon>Metazoa</taxon>
        <taxon>Chordata</taxon>
        <taxon>Craniata</taxon>
        <taxon>Vertebrata</taxon>
        <taxon>Euteleostomi</taxon>
        <taxon>Mammalia</taxon>
        <taxon>Metatheria</taxon>
        <taxon>Diprotodontia</taxon>
        <taxon>Vombatidae</taxon>
        <taxon>Vombatus</taxon>
    </lineage>
</organism>
<evidence type="ECO:0000256" key="13">
    <source>
        <dbReference type="SAM" id="Phobius"/>
    </source>
</evidence>
<dbReference type="InterPro" id="IPR052491">
    <property type="entry name" value="TNFRSF10"/>
</dbReference>
<dbReference type="InterPro" id="IPR011029">
    <property type="entry name" value="DEATH-like_dom_sf"/>
</dbReference>
<keyword evidence="8 11" id="KW-1015">Disulfide bond</keyword>
<dbReference type="PROSITE" id="PS50017">
    <property type="entry name" value="DEATH_DOMAIN"/>
    <property type="match status" value="1"/>
</dbReference>
<dbReference type="CDD" id="cd10580">
    <property type="entry name" value="TNFRSF10"/>
    <property type="match status" value="1"/>
</dbReference>
<dbReference type="GeneTree" id="ENSGT00940000162957"/>
<dbReference type="SUPFAM" id="SSF57586">
    <property type="entry name" value="TNF receptor-like"/>
    <property type="match status" value="2"/>
</dbReference>
<evidence type="ECO:0000256" key="10">
    <source>
        <dbReference type="ARBA" id="ARBA00023180"/>
    </source>
</evidence>
<evidence type="ECO:0000256" key="3">
    <source>
        <dbReference type="ARBA" id="ARBA00022703"/>
    </source>
</evidence>
<feature type="domain" description="TNFR-Cys" evidence="15">
    <location>
        <begin position="75"/>
        <end position="116"/>
    </location>
</feature>
<proteinExistence type="predicted"/>
<evidence type="ECO:0000256" key="7">
    <source>
        <dbReference type="ARBA" id="ARBA00023136"/>
    </source>
</evidence>
<evidence type="ECO:0000256" key="6">
    <source>
        <dbReference type="ARBA" id="ARBA00022989"/>
    </source>
</evidence>
<keyword evidence="6 13" id="KW-1133">Transmembrane helix</keyword>
<evidence type="ECO:0000256" key="5">
    <source>
        <dbReference type="ARBA" id="ARBA00022737"/>
    </source>
</evidence>
<feature type="region of interest" description="Disordered" evidence="12">
    <location>
        <begin position="228"/>
        <end position="257"/>
    </location>
</feature>
<evidence type="ECO:0000256" key="11">
    <source>
        <dbReference type="PROSITE-ProRule" id="PRU00206"/>
    </source>
</evidence>
<dbReference type="GO" id="GO:0009986">
    <property type="term" value="C:cell surface"/>
    <property type="evidence" value="ECO:0007669"/>
    <property type="project" value="TreeGrafter"/>
</dbReference>
<feature type="domain" description="Death" evidence="14">
    <location>
        <begin position="316"/>
        <end position="384"/>
    </location>
</feature>
<dbReference type="CDD" id="cd08315">
    <property type="entry name" value="Death_TRAILR_DR4_DR5"/>
    <property type="match status" value="1"/>
</dbReference>
<dbReference type="RefSeq" id="XP_027709631.1">
    <property type="nucleotide sequence ID" value="XM_027853830.1"/>
</dbReference>
<evidence type="ECO:0000313" key="17">
    <source>
        <dbReference type="Proteomes" id="UP000314987"/>
    </source>
</evidence>
<reference evidence="16" key="3">
    <citation type="submission" date="2025-09" db="UniProtKB">
        <authorList>
            <consortium name="Ensembl"/>
        </authorList>
    </citation>
    <scope>IDENTIFICATION</scope>
</reference>
<dbReference type="FunFam" id="2.10.50.10:FF:000004">
    <property type="entry name" value="Tumor necrosis factor receptor superfamily member 6"/>
    <property type="match status" value="1"/>
</dbReference>
<dbReference type="GO" id="GO:0043065">
    <property type="term" value="P:positive regulation of apoptotic process"/>
    <property type="evidence" value="ECO:0007669"/>
    <property type="project" value="TreeGrafter"/>
</dbReference>
<feature type="repeat" description="TNFR-Cys" evidence="11">
    <location>
        <begin position="117"/>
        <end position="158"/>
    </location>
</feature>
<evidence type="ECO:0000259" key="15">
    <source>
        <dbReference type="PROSITE" id="PS50050"/>
    </source>
</evidence>
<keyword evidence="9" id="KW-0675">Receptor</keyword>
<keyword evidence="2 13" id="KW-0812">Transmembrane</keyword>
<dbReference type="GO" id="GO:0004888">
    <property type="term" value="F:transmembrane signaling receptor activity"/>
    <property type="evidence" value="ECO:0007669"/>
    <property type="project" value="UniProtKB-ARBA"/>
</dbReference>
<accession>A0A4X2LD91</accession>
<dbReference type="SUPFAM" id="SSF47986">
    <property type="entry name" value="DEATH domain"/>
    <property type="match status" value="1"/>
</dbReference>
<dbReference type="Ensembl" id="ENSVURT00010022397.1">
    <property type="protein sequence ID" value="ENSVURP00010019680.1"/>
    <property type="gene ID" value="ENSVURG00010015015.1"/>
</dbReference>
<feature type="disulfide bond" evidence="11">
    <location>
        <begin position="118"/>
        <end position="133"/>
    </location>
</feature>
<dbReference type="Gene3D" id="1.10.533.10">
    <property type="entry name" value="Death Domain, Fas"/>
    <property type="match status" value="1"/>
</dbReference>
<dbReference type="GO" id="GO:0005886">
    <property type="term" value="C:plasma membrane"/>
    <property type="evidence" value="ECO:0007669"/>
    <property type="project" value="TreeGrafter"/>
</dbReference>
<evidence type="ECO:0000256" key="9">
    <source>
        <dbReference type="ARBA" id="ARBA00023170"/>
    </source>
</evidence>
<dbReference type="InterPro" id="IPR001368">
    <property type="entry name" value="TNFR/NGFR_Cys_rich_reg"/>
</dbReference>
<comment type="caution">
    <text evidence="11">Lacks conserved residue(s) required for the propagation of feature annotation.</text>
</comment>
<feature type="disulfide bond" evidence="11">
    <location>
        <begin position="98"/>
        <end position="116"/>
    </location>
</feature>
<dbReference type="GO" id="GO:0036462">
    <property type="term" value="P:TRAIL-activated apoptotic signaling pathway"/>
    <property type="evidence" value="ECO:0007669"/>
    <property type="project" value="TreeGrafter"/>
</dbReference>
<protein>
    <recommendedName>
        <fullName evidence="18">TNF receptor superfamily member 10b</fullName>
    </recommendedName>
</protein>
<dbReference type="PANTHER" id="PTHR46330">
    <property type="entry name" value="TUMOR NECROSIS FACTOR RECEPTOR SUPERFAMILY MEMBER 10B"/>
    <property type="match status" value="1"/>
</dbReference>
<dbReference type="STRING" id="29139.ENSVURP00010019680"/>
<dbReference type="Pfam" id="PF00020">
    <property type="entry name" value="TNFR_c6"/>
    <property type="match status" value="2"/>
</dbReference>
<name>A0A4X2LD91_VOMUR</name>
<dbReference type="InterPro" id="IPR034024">
    <property type="entry name" value="TNFRSF10_N"/>
</dbReference>
<sequence>MSYATATPCKVAGKDLTYLFLSLILIGSVATTQSRVFRHEADIQRRQRHGMDAQCPAGEYLKPASIPNTTAVCMPCHSGIDFTEYPNGLPSCIPCQICKPDQEEVMPCNATRNTQCRCKSGTFCPKDHPCEICKRCKSKCPRGMVEVSSCSHWSDLECTYPLPSDTRSHWITASLVIVVVLFFVVVVFGILSRCTCAVSGADNSSLRNPLDIKGYLLSLLQHDYHPQHPEAWGNEHPESDHQRQANSPENQGNEYSGRLEEVITTPKTTTMNGYHPGQAEAPQVNPKSLFPADGDHIKTLEKSFFIFEQIVPWDCWNQYMRQLGLSQNEIQQARAAESNVKDQPNSMLMAWLNKTGKEATMDRLLQTLDKIHQRAARETIHDELIKSKLYVYQKREDEKPN</sequence>
<dbReference type="Proteomes" id="UP000314987">
    <property type="component" value="Unassembled WGS sequence"/>
</dbReference>
<feature type="disulfide bond" evidence="11">
    <location>
        <begin position="95"/>
        <end position="108"/>
    </location>
</feature>